<comment type="caution">
    <text evidence="2">The sequence shown here is derived from an EMBL/GenBank/DDBJ whole genome shotgun (WGS) entry which is preliminary data.</text>
</comment>
<dbReference type="SUPFAM" id="SSF53850">
    <property type="entry name" value="Periplasmic binding protein-like II"/>
    <property type="match status" value="1"/>
</dbReference>
<evidence type="ECO:0008006" key="4">
    <source>
        <dbReference type="Google" id="ProtNLM"/>
    </source>
</evidence>
<reference evidence="2 3" key="1">
    <citation type="submission" date="2020-12" db="EMBL/GenBank/DDBJ databases">
        <title>Novel Thalassolituus-related marine hydrocarbonoclastic bacteria mediated algae-derived hydrocarbons mineralization in twilight zone of the northern South China Sea.</title>
        <authorList>
            <person name="Dong C."/>
        </authorList>
    </citation>
    <scope>NUCLEOTIDE SEQUENCE [LARGE SCALE GENOMIC DNA]</scope>
    <source>
        <strain evidence="2 3">IMCC1826</strain>
    </source>
</reference>
<proteinExistence type="predicted"/>
<dbReference type="RefSeq" id="WP_225671042.1">
    <property type="nucleotide sequence ID" value="NZ_JAEDAH010000006.1"/>
</dbReference>
<sequence length="141" mass="16019">MMRTTLKYLLLMFTPVLLLPVQAENSIRVVANTEGKELTLGREQVRNLFMGASLGYDLRPVALPPKNRTRMIFNTQIIGLTESRIQSYWAQMKFTGRMQPPREINDEPALLDYLVAHPGSVGYLPADIQIPDALTVLYEVR</sequence>
<organism evidence="2 3">
    <name type="scientific">Thalassolituus marinus</name>
    <dbReference type="NCBI Taxonomy" id="671053"/>
    <lineage>
        <taxon>Bacteria</taxon>
        <taxon>Pseudomonadati</taxon>
        <taxon>Pseudomonadota</taxon>
        <taxon>Gammaproteobacteria</taxon>
        <taxon>Oceanospirillales</taxon>
        <taxon>Oceanospirillaceae</taxon>
        <taxon>Thalassolituus</taxon>
    </lineage>
</organism>
<dbReference type="EMBL" id="JAEDAH010000006">
    <property type="protein sequence ID" value="MCA6062260.1"/>
    <property type="molecule type" value="Genomic_DNA"/>
</dbReference>
<feature type="signal peptide" evidence="1">
    <location>
        <begin position="1"/>
        <end position="23"/>
    </location>
</feature>
<evidence type="ECO:0000313" key="3">
    <source>
        <dbReference type="Proteomes" id="UP000714380"/>
    </source>
</evidence>
<keyword evidence="3" id="KW-1185">Reference proteome</keyword>
<name>A0ABS7ZKL4_9GAMM</name>
<gene>
    <name evidence="2" type="ORF">I9W95_01430</name>
</gene>
<accession>A0ABS7ZKL4</accession>
<keyword evidence="1" id="KW-0732">Signal</keyword>
<feature type="chain" id="PRO_5046623029" description="Phosphate ABC transporter substrate-binding protein" evidence="1">
    <location>
        <begin position="24"/>
        <end position="141"/>
    </location>
</feature>
<evidence type="ECO:0000256" key="1">
    <source>
        <dbReference type="SAM" id="SignalP"/>
    </source>
</evidence>
<evidence type="ECO:0000313" key="2">
    <source>
        <dbReference type="EMBL" id="MCA6062260.1"/>
    </source>
</evidence>
<protein>
    <recommendedName>
        <fullName evidence="4">Phosphate ABC transporter substrate-binding protein</fullName>
    </recommendedName>
</protein>
<dbReference type="Proteomes" id="UP000714380">
    <property type="component" value="Unassembled WGS sequence"/>
</dbReference>